<evidence type="ECO:0000256" key="1">
    <source>
        <dbReference type="ARBA" id="ARBA00008754"/>
    </source>
</evidence>
<feature type="active site" description="Proton acceptor" evidence="3">
    <location>
        <position position="69"/>
    </location>
</feature>
<dbReference type="GO" id="GO:0004751">
    <property type="term" value="F:ribose-5-phosphate isomerase activity"/>
    <property type="evidence" value="ECO:0007669"/>
    <property type="project" value="UniProtKB-EC"/>
</dbReference>
<feature type="binding site" evidence="4">
    <location>
        <position position="103"/>
    </location>
    <ligand>
        <name>D-ribulose 5-phosphate</name>
        <dbReference type="ChEBI" id="CHEBI:58121"/>
    </ligand>
</feature>
<dbReference type="AlphaFoldDB" id="A0A212LA46"/>
<dbReference type="NCBIfam" id="TIGR00689">
    <property type="entry name" value="rpiB_lacA_lacB"/>
    <property type="match status" value="1"/>
</dbReference>
<feature type="binding site" evidence="4">
    <location>
        <begin position="12"/>
        <end position="13"/>
    </location>
    <ligand>
        <name>D-ribulose 5-phosphate</name>
        <dbReference type="ChEBI" id="CHEBI:58121"/>
    </ligand>
</feature>
<dbReference type="GO" id="GO:0009052">
    <property type="term" value="P:pentose-phosphate shunt, non-oxidative branch"/>
    <property type="evidence" value="ECO:0007669"/>
    <property type="project" value="TreeGrafter"/>
</dbReference>
<dbReference type="EMBL" id="FMJD01000005">
    <property type="protein sequence ID" value="SCM74370.1"/>
    <property type="molecule type" value="Genomic_DNA"/>
</dbReference>
<protein>
    <submittedName>
        <fullName evidence="5">Ribose 5-phosphate isomerase B/allose 6-phosphate isomerase</fullName>
        <ecNumber evidence="5">5.3.1.-</ecNumber>
        <ecNumber evidence="5">5.3.1.6</ecNumber>
    </submittedName>
</protein>
<comment type="similarity">
    <text evidence="1">Belongs to the LacAB/RpiB family.</text>
</comment>
<proteinExistence type="inferred from homology"/>
<accession>A0A212LA46</accession>
<evidence type="ECO:0000313" key="5">
    <source>
        <dbReference type="EMBL" id="SCM74370.1"/>
    </source>
</evidence>
<sequence length="154" mass="16354">MSDKTKIVITSDHTGIDLRKAVVAHLEARGYAVEDVGPTSPESTDYPKWGEKAARVVLAGGAQLGIAICGTGFGISLAANKLKGIRCVVCSEPYTAKLSRQHNNANMLAFGARVVGQDLALMIVDEFLDAEFEGGRHARRVGMISELEAGHSVC</sequence>
<feature type="binding site" evidence="4">
    <location>
        <position position="140"/>
    </location>
    <ligand>
        <name>D-ribulose 5-phosphate</name>
        <dbReference type="ChEBI" id="CHEBI:58121"/>
    </ligand>
</feature>
<evidence type="ECO:0000256" key="2">
    <source>
        <dbReference type="ARBA" id="ARBA00023235"/>
    </source>
</evidence>
<feature type="binding site" evidence="4">
    <location>
        <position position="113"/>
    </location>
    <ligand>
        <name>D-ribulose 5-phosphate</name>
        <dbReference type="ChEBI" id="CHEBI:58121"/>
    </ligand>
</feature>
<evidence type="ECO:0000256" key="3">
    <source>
        <dbReference type="PIRSR" id="PIRSR005384-1"/>
    </source>
</evidence>
<dbReference type="NCBIfam" id="NF004051">
    <property type="entry name" value="PRK05571.1"/>
    <property type="match status" value="1"/>
</dbReference>
<dbReference type="SUPFAM" id="SSF89623">
    <property type="entry name" value="Ribose/Galactose isomerase RpiB/AlsB"/>
    <property type="match status" value="1"/>
</dbReference>
<dbReference type="PANTHER" id="PTHR30345">
    <property type="entry name" value="RIBOSE-5-PHOSPHATE ISOMERASE B"/>
    <property type="match status" value="1"/>
</dbReference>
<dbReference type="EC" id="5.3.1.-" evidence="5"/>
<keyword evidence="2 5" id="KW-0413">Isomerase</keyword>
<organism evidence="5">
    <name type="scientific">uncultured Pleomorphomonas sp</name>
    <dbReference type="NCBI Taxonomy" id="442121"/>
    <lineage>
        <taxon>Bacteria</taxon>
        <taxon>Pseudomonadati</taxon>
        <taxon>Pseudomonadota</taxon>
        <taxon>Alphaproteobacteria</taxon>
        <taxon>Hyphomicrobiales</taxon>
        <taxon>Pleomorphomonadaceae</taxon>
        <taxon>Pleomorphomonas</taxon>
        <taxon>environmental samples</taxon>
    </lineage>
</organism>
<feature type="active site" description="Proton donor" evidence="3">
    <location>
        <position position="102"/>
    </location>
</feature>
<feature type="binding site" evidence="4">
    <location>
        <position position="136"/>
    </location>
    <ligand>
        <name>D-ribulose 5-phosphate</name>
        <dbReference type="ChEBI" id="CHEBI:58121"/>
    </ligand>
</feature>
<dbReference type="EC" id="5.3.1.6" evidence="5"/>
<feature type="binding site" evidence="4">
    <location>
        <begin position="70"/>
        <end position="74"/>
    </location>
    <ligand>
        <name>D-ribulose 5-phosphate</name>
        <dbReference type="ChEBI" id="CHEBI:58121"/>
    </ligand>
</feature>
<evidence type="ECO:0000256" key="4">
    <source>
        <dbReference type="PIRSR" id="PIRSR005384-2"/>
    </source>
</evidence>
<dbReference type="PIRSF" id="PIRSF005384">
    <property type="entry name" value="RpiB_LacA_B"/>
    <property type="match status" value="1"/>
</dbReference>
<name>A0A212LA46_9HYPH</name>
<dbReference type="RefSeq" id="WP_100083079.1">
    <property type="nucleotide sequence ID" value="NZ_LT608334.1"/>
</dbReference>
<dbReference type="InterPro" id="IPR004785">
    <property type="entry name" value="RpiB"/>
</dbReference>
<dbReference type="PANTHER" id="PTHR30345:SF0">
    <property type="entry name" value="DNA DAMAGE-REPAIR_TOLERATION PROTEIN DRT102"/>
    <property type="match status" value="1"/>
</dbReference>
<dbReference type="Pfam" id="PF02502">
    <property type="entry name" value="LacAB_rpiB"/>
    <property type="match status" value="1"/>
</dbReference>
<dbReference type="InterPro" id="IPR036569">
    <property type="entry name" value="RpiB_LacA_LacB_sf"/>
</dbReference>
<gene>
    <name evidence="5" type="primary">rpiB</name>
    <name evidence="5" type="ORF">KL86PLE_130192</name>
</gene>
<dbReference type="InterPro" id="IPR003500">
    <property type="entry name" value="RpiB_LacA_LacB"/>
</dbReference>
<dbReference type="GO" id="GO:0019316">
    <property type="term" value="P:D-allose catabolic process"/>
    <property type="evidence" value="ECO:0007669"/>
    <property type="project" value="TreeGrafter"/>
</dbReference>
<dbReference type="NCBIfam" id="TIGR01120">
    <property type="entry name" value="rpiB"/>
    <property type="match status" value="1"/>
</dbReference>
<dbReference type="Gene3D" id="3.40.1400.10">
    <property type="entry name" value="Sugar-phosphate isomerase, RpiB/LacA/LacB"/>
    <property type="match status" value="1"/>
</dbReference>
<reference evidence="5" key="1">
    <citation type="submission" date="2016-08" db="EMBL/GenBank/DDBJ databases">
        <authorList>
            <person name="Seilhamer J.J."/>
        </authorList>
    </citation>
    <scope>NUCLEOTIDE SEQUENCE</scope>
    <source>
        <strain evidence="5">86</strain>
    </source>
</reference>